<proteinExistence type="inferred from homology"/>
<comment type="caution">
    <text evidence="7">The sequence shown here is derived from an EMBL/GenBank/DDBJ whole genome shotgun (WGS) entry which is preliminary data.</text>
</comment>
<dbReference type="InterPro" id="IPR016339">
    <property type="entry name" value="Hemoglobin_trunc_I"/>
</dbReference>
<dbReference type="EMBL" id="BAAABM010000037">
    <property type="protein sequence ID" value="GAA0348477.1"/>
    <property type="molecule type" value="Genomic_DNA"/>
</dbReference>
<dbReference type="InterPro" id="IPR001486">
    <property type="entry name" value="Hemoglobin_trunc"/>
</dbReference>
<gene>
    <name evidence="7" type="primary">glbN</name>
    <name evidence="7" type="ORF">GCM10010151_42710</name>
</gene>
<dbReference type="Gene3D" id="1.10.490.10">
    <property type="entry name" value="Globins"/>
    <property type="match status" value="1"/>
</dbReference>
<sequence>MSTTEQSIYDRIGGEEALVAVVDDFYVRVLADPKLESFFAGVSMPRLKGRQVEFFGAALGGPQVYSDAPMRAVHQGRGIEQEHFDLVAGHLTDALTAAGVPAELVGQIIGVVATLAPDIVSAKVAS</sequence>
<dbReference type="CDD" id="cd00454">
    <property type="entry name" value="TrHb1_N"/>
    <property type="match status" value="1"/>
</dbReference>
<reference evidence="8" key="1">
    <citation type="journal article" date="2019" name="Int. J. Syst. Evol. Microbiol.">
        <title>The Global Catalogue of Microorganisms (GCM) 10K type strain sequencing project: providing services to taxonomists for standard genome sequencing and annotation.</title>
        <authorList>
            <consortium name="The Broad Institute Genomics Platform"/>
            <consortium name="The Broad Institute Genome Sequencing Center for Infectious Disease"/>
            <person name="Wu L."/>
            <person name="Ma J."/>
        </authorList>
    </citation>
    <scope>NUCLEOTIDE SEQUENCE [LARGE SCALE GENOMIC DNA]</scope>
    <source>
        <strain evidence="8">JCM 3146</strain>
    </source>
</reference>
<organism evidence="7 8">
    <name type="scientific">Actinoallomurus spadix</name>
    <dbReference type="NCBI Taxonomy" id="79912"/>
    <lineage>
        <taxon>Bacteria</taxon>
        <taxon>Bacillati</taxon>
        <taxon>Actinomycetota</taxon>
        <taxon>Actinomycetes</taxon>
        <taxon>Streptosporangiales</taxon>
        <taxon>Thermomonosporaceae</taxon>
        <taxon>Actinoallomurus</taxon>
    </lineage>
</organism>
<evidence type="ECO:0000256" key="2">
    <source>
        <dbReference type="ARBA" id="ARBA00022448"/>
    </source>
</evidence>
<keyword evidence="3 6" id="KW-0349">Heme</keyword>
<protein>
    <recommendedName>
        <fullName evidence="6">Group 1 truncated hemoglobin</fullName>
    </recommendedName>
</protein>
<dbReference type="InterPro" id="IPR012292">
    <property type="entry name" value="Globin/Proto"/>
</dbReference>
<evidence type="ECO:0000256" key="3">
    <source>
        <dbReference type="ARBA" id="ARBA00022617"/>
    </source>
</evidence>
<keyword evidence="5 6" id="KW-0408">Iron</keyword>
<dbReference type="RefSeq" id="WP_252801464.1">
    <property type="nucleotide sequence ID" value="NZ_BAAABM010000037.1"/>
</dbReference>
<name>A0ABP3GKZ7_9ACTN</name>
<evidence type="ECO:0000256" key="6">
    <source>
        <dbReference type="PIRNR" id="PIRNR002030"/>
    </source>
</evidence>
<accession>A0ABP3GKZ7</accession>
<keyword evidence="4 6" id="KW-0479">Metal-binding</keyword>
<keyword evidence="6" id="KW-0561">Oxygen transport</keyword>
<evidence type="ECO:0000256" key="5">
    <source>
        <dbReference type="ARBA" id="ARBA00023004"/>
    </source>
</evidence>
<evidence type="ECO:0000256" key="4">
    <source>
        <dbReference type="ARBA" id="ARBA00022723"/>
    </source>
</evidence>
<dbReference type="SUPFAM" id="SSF46458">
    <property type="entry name" value="Globin-like"/>
    <property type="match status" value="1"/>
</dbReference>
<dbReference type="Pfam" id="PF01152">
    <property type="entry name" value="Bac_globin"/>
    <property type="match status" value="1"/>
</dbReference>
<comment type="similarity">
    <text evidence="1 6">Belongs to the truncated hemoglobin family. Group I subfamily.</text>
</comment>
<comment type="cofactor">
    <cofactor evidence="6">
        <name>heme</name>
        <dbReference type="ChEBI" id="CHEBI:30413"/>
    </cofactor>
</comment>
<keyword evidence="8" id="KW-1185">Reference proteome</keyword>
<dbReference type="Proteomes" id="UP001501822">
    <property type="component" value="Unassembled WGS sequence"/>
</dbReference>
<dbReference type="PIRSF" id="PIRSF002030">
    <property type="entry name" value="Globin_Protozoa/Cyanobacteria"/>
    <property type="match status" value="1"/>
</dbReference>
<evidence type="ECO:0000313" key="8">
    <source>
        <dbReference type="Proteomes" id="UP001501822"/>
    </source>
</evidence>
<evidence type="ECO:0000256" key="1">
    <source>
        <dbReference type="ARBA" id="ARBA00009660"/>
    </source>
</evidence>
<keyword evidence="2 6" id="KW-0813">Transport</keyword>
<dbReference type="InterPro" id="IPR009050">
    <property type="entry name" value="Globin-like_sf"/>
</dbReference>
<evidence type="ECO:0000313" key="7">
    <source>
        <dbReference type="EMBL" id="GAA0348477.1"/>
    </source>
</evidence>